<dbReference type="AlphaFoldDB" id="A0A480A7E0"/>
<evidence type="ECO:0000256" key="5">
    <source>
        <dbReference type="ARBA" id="ARBA00023284"/>
    </source>
</evidence>
<keyword evidence="3" id="KW-0249">Electron transport</keyword>
<dbReference type="PANTHER" id="PTHR45663:SF11">
    <property type="entry name" value="GEO12009P1"/>
    <property type="match status" value="1"/>
</dbReference>
<dbReference type="GO" id="GO:0015035">
    <property type="term" value="F:protein-disulfide reductase activity"/>
    <property type="evidence" value="ECO:0007669"/>
    <property type="project" value="UniProtKB-UniRule"/>
</dbReference>
<dbReference type="InterPro" id="IPR017937">
    <property type="entry name" value="Thioredoxin_CS"/>
</dbReference>
<feature type="disulfide bond" description="Redox-active" evidence="9">
    <location>
        <begin position="32"/>
        <end position="35"/>
    </location>
</feature>
<dbReference type="InterPro" id="IPR013766">
    <property type="entry name" value="Thioredoxin_domain"/>
</dbReference>
<feature type="site" description="Contributes to redox potential value" evidence="8">
    <location>
        <position position="34"/>
    </location>
</feature>
<evidence type="ECO:0000256" key="2">
    <source>
        <dbReference type="ARBA" id="ARBA00022448"/>
    </source>
</evidence>
<keyword evidence="4 9" id="KW-1015">Disulfide bond</keyword>
<dbReference type="CDD" id="cd02947">
    <property type="entry name" value="TRX_family"/>
    <property type="match status" value="1"/>
</dbReference>
<dbReference type="FunFam" id="3.40.30.10:FF:000001">
    <property type="entry name" value="Thioredoxin"/>
    <property type="match status" value="1"/>
</dbReference>
<dbReference type="GO" id="GO:0005737">
    <property type="term" value="C:cytoplasm"/>
    <property type="evidence" value="ECO:0007669"/>
    <property type="project" value="TreeGrafter"/>
</dbReference>
<accession>A0A480A7E0</accession>
<proteinExistence type="inferred from homology"/>
<dbReference type="Proteomes" id="UP000299367">
    <property type="component" value="Unassembled WGS sequence"/>
</dbReference>
<feature type="site" description="Deprotonates C-terminal active site Cys" evidence="8">
    <location>
        <position position="26"/>
    </location>
</feature>
<dbReference type="NCBIfam" id="TIGR01068">
    <property type="entry name" value="thioredoxin"/>
    <property type="match status" value="1"/>
</dbReference>
<evidence type="ECO:0000256" key="8">
    <source>
        <dbReference type="PIRSR" id="PIRSR000077-1"/>
    </source>
</evidence>
<evidence type="ECO:0000313" key="11">
    <source>
        <dbReference type="EMBL" id="GCL40955.1"/>
    </source>
</evidence>
<dbReference type="RefSeq" id="WP_028088821.1">
    <property type="nucleotide sequence ID" value="NZ_BJCF01000004.1"/>
</dbReference>
<dbReference type="OrthoDB" id="530955at2"/>
<dbReference type="PIRSF" id="PIRSF000077">
    <property type="entry name" value="Thioredoxin"/>
    <property type="match status" value="1"/>
</dbReference>
<organism evidence="11 12">
    <name type="scientific">Dolichospermum planctonicum</name>
    <dbReference type="NCBI Taxonomy" id="136072"/>
    <lineage>
        <taxon>Bacteria</taxon>
        <taxon>Bacillati</taxon>
        <taxon>Cyanobacteriota</taxon>
        <taxon>Cyanophyceae</taxon>
        <taxon>Nostocales</taxon>
        <taxon>Aphanizomenonaceae</taxon>
        <taxon>Dolichospermum</taxon>
    </lineage>
</organism>
<feature type="active site" description="Nucleophile" evidence="8">
    <location>
        <position position="35"/>
    </location>
</feature>
<dbReference type="PROSITE" id="PS00194">
    <property type="entry name" value="THIOREDOXIN_1"/>
    <property type="match status" value="1"/>
</dbReference>
<evidence type="ECO:0000256" key="6">
    <source>
        <dbReference type="NCBIfam" id="TIGR01068"/>
    </source>
</evidence>
<feature type="active site" description="Nucleophile" evidence="8">
    <location>
        <position position="32"/>
    </location>
</feature>
<dbReference type="SUPFAM" id="SSF52833">
    <property type="entry name" value="Thioredoxin-like"/>
    <property type="match status" value="1"/>
</dbReference>
<name>A0A480A7E0_9CYAN</name>
<dbReference type="Pfam" id="PF00085">
    <property type="entry name" value="Thioredoxin"/>
    <property type="match status" value="1"/>
</dbReference>
<dbReference type="EMBL" id="BJCF01000004">
    <property type="protein sequence ID" value="GCL40955.1"/>
    <property type="molecule type" value="Genomic_DNA"/>
</dbReference>
<dbReference type="GeneID" id="78011459"/>
<evidence type="ECO:0000256" key="1">
    <source>
        <dbReference type="ARBA" id="ARBA00008987"/>
    </source>
</evidence>
<protein>
    <recommendedName>
        <fullName evidence="6 7">Thioredoxin</fullName>
    </recommendedName>
</protein>
<dbReference type="InterPro" id="IPR036249">
    <property type="entry name" value="Thioredoxin-like_sf"/>
</dbReference>
<reference evidence="12" key="1">
    <citation type="submission" date="2019-02" db="EMBL/GenBank/DDBJ databases">
        <title>Draft genome sequence of Dolichospermum planctonicum NIES-80.</title>
        <authorList>
            <person name="Yamaguchi H."/>
            <person name="Suzuki S."/>
            <person name="Kawachi M."/>
        </authorList>
    </citation>
    <scope>NUCLEOTIDE SEQUENCE [LARGE SCALE GENOMIC DNA]</scope>
    <source>
        <strain evidence="12">NIES-80</strain>
    </source>
</reference>
<dbReference type="PANTHER" id="PTHR45663">
    <property type="entry name" value="GEO12009P1"/>
    <property type="match status" value="1"/>
</dbReference>
<feature type="site" description="Contributes to redox potential value" evidence="8">
    <location>
        <position position="33"/>
    </location>
</feature>
<keyword evidence="5 9" id="KW-0676">Redox-active center</keyword>
<dbReference type="InterPro" id="IPR005746">
    <property type="entry name" value="Thioredoxin"/>
</dbReference>
<gene>
    <name evidence="11" type="ORF">NIES80_06450</name>
</gene>
<evidence type="ECO:0000313" key="12">
    <source>
        <dbReference type="Proteomes" id="UP000299367"/>
    </source>
</evidence>
<evidence type="ECO:0000256" key="4">
    <source>
        <dbReference type="ARBA" id="ARBA00023157"/>
    </source>
</evidence>
<evidence type="ECO:0000259" key="10">
    <source>
        <dbReference type="PROSITE" id="PS51352"/>
    </source>
</evidence>
<evidence type="ECO:0000256" key="9">
    <source>
        <dbReference type="PIRSR" id="PIRSR000077-4"/>
    </source>
</evidence>
<sequence>MSSITNVTEATFKQEVLENETPVLVDFWAPWCGPCKMLSPVVEEVATEYEGQLKVVKVNTDQNPTIASHYGIRTIPTLMVFKGGRQINTVVGAVPKTTLAATLDKYITREK</sequence>
<keyword evidence="2" id="KW-0813">Transport</keyword>
<dbReference type="PRINTS" id="PR00421">
    <property type="entry name" value="THIOREDOXIN"/>
</dbReference>
<evidence type="ECO:0000256" key="7">
    <source>
        <dbReference type="PIRNR" id="PIRNR000077"/>
    </source>
</evidence>
<comment type="similarity">
    <text evidence="1 7">Belongs to the thioredoxin family.</text>
</comment>
<dbReference type="Gene3D" id="3.40.30.10">
    <property type="entry name" value="Glutaredoxin"/>
    <property type="match status" value="1"/>
</dbReference>
<comment type="caution">
    <text evidence="11">The sequence shown here is derived from an EMBL/GenBank/DDBJ whole genome shotgun (WGS) entry which is preliminary data.</text>
</comment>
<feature type="domain" description="Thioredoxin" evidence="10">
    <location>
        <begin position="1"/>
        <end position="108"/>
    </location>
</feature>
<dbReference type="PROSITE" id="PS51352">
    <property type="entry name" value="THIOREDOXIN_2"/>
    <property type="match status" value="1"/>
</dbReference>
<evidence type="ECO:0000256" key="3">
    <source>
        <dbReference type="ARBA" id="ARBA00022982"/>
    </source>
</evidence>